<dbReference type="AlphaFoldDB" id="A0A9N9DPA1"/>
<sequence>MSSVKISSAKILRQCHLDWMISCNNPTPLEFFRFIQPTHKSRAFEKYRKTLEQAISFCKDPNKQLKLRNLRETVNYNSDWDLWLLEKKARSIRDEVHETNVEVHRELNVLVRNGGKQKEGANSNNDSIEDKIEEGGSGDNHSTDDKKEECSDDGNMHGEEDKIIVHDILYCEISATQAEQDILKIYRSKFNNCLVMDLRLRSELSLSLDQKLQEDILHEVFDEIDKDYITDEIHNFLTDFFNADHGKQGWCESVRRIAFSENDSELLQCTKELLKGTLGRFVKAFSLDALNPLRDVTTLERPHLNQFIHPLIDNALWIFASINYMSGEISLQGKARAMADGAGYLNDFSNYQIVCMEGAKPGARNKKNVDDDKKNIKSMIQLFNNIIVSEASERRQIYTGLRVYGATAYKTELSLTMLDFRGTYRLFEVDRFNLPKDWTDMPNFVFMYEALIKWAMCVRRTRENLIAQRKKRRMGRYSEARIAKKLTRLT</sequence>
<feature type="compositionally biased region" description="Basic and acidic residues" evidence="1">
    <location>
        <begin position="141"/>
        <end position="157"/>
    </location>
</feature>
<accession>A0A9N9DPA1</accession>
<comment type="caution">
    <text evidence="2">The sequence shown here is derived from an EMBL/GenBank/DDBJ whole genome shotgun (WGS) entry which is preliminary data.</text>
</comment>
<evidence type="ECO:0000313" key="3">
    <source>
        <dbReference type="Proteomes" id="UP000789342"/>
    </source>
</evidence>
<gene>
    <name evidence="2" type="ORF">AMORRO_LOCUS9583</name>
</gene>
<evidence type="ECO:0000256" key="1">
    <source>
        <dbReference type="SAM" id="MobiDB-lite"/>
    </source>
</evidence>
<evidence type="ECO:0000313" key="2">
    <source>
        <dbReference type="EMBL" id="CAG8642527.1"/>
    </source>
</evidence>
<dbReference type="EMBL" id="CAJVPV010009545">
    <property type="protein sequence ID" value="CAG8642527.1"/>
    <property type="molecule type" value="Genomic_DNA"/>
</dbReference>
<proteinExistence type="predicted"/>
<reference evidence="2" key="1">
    <citation type="submission" date="2021-06" db="EMBL/GenBank/DDBJ databases">
        <authorList>
            <person name="Kallberg Y."/>
            <person name="Tangrot J."/>
            <person name="Rosling A."/>
        </authorList>
    </citation>
    <scope>NUCLEOTIDE SEQUENCE</scope>
    <source>
        <strain evidence="2">CL551</strain>
    </source>
</reference>
<feature type="region of interest" description="Disordered" evidence="1">
    <location>
        <begin position="112"/>
        <end position="157"/>
    </location>
</feature>
<dbReference type="Proteomes" id="UP000789342">
    <property type="component" value="Unassembled WGS sequence"/>
</dbReference>
<dbReference type="OrthoDB" id="15001at2759"/>
<keyword evidence="3" id="KW-1185">Reference proteome</keyword>
<organism evidence="2 3">
    <name type="scientific">Acaulospora morrowiae</name>
    <dbReference type="NCBI Taxonomy" id="94023"/>
    <lineage>
        <taxon>Eukaryota</taxon>
        <taxon>Fungi</taxon>
        <taxon>Fungi incertae sedis</taxon>
        <taxon>Mucoromycota</taxon>
        <taxon>Glomeromycotina</taxon>
        <taxon>Glomeromycetes</taxon>
        <taxon>Diversisporales</taxon>
        <taxon>Acaulosporaceae</taxon>
        <taxon>Acaulospora</taxon>
    </lineage>
</organism>
<protein>
    <submittedName>
        <fullName evidence="2">6850_t:CDS:1</fullName>
    </submittedName>
</protein>
<name>A0A9N9DPA1_9GLOM</name>